<dbReference type="EMBL" id="CATOUU010001164">
    <property type="protein sequence ID" value="CAI9975152.1"/>
    <property type="molecule type" value="Genomic_DNA"/>
</dbReference>
<gene>
    <name evidence="1" type="ORF">HINF_LOCUS62797</name>
    <name evidence="2" type="ORF">HINF_LOCUS64506</name>
</gene>
<reference evidence="1" key="1">
    <citation type="submission" date="2023-06" db="EMBL/GenBank/DDBJ databases">
        <authorList>
            <person name="Kurt Z."/>
        </authorList>
    </citation>
    <scope>NUCLEOTIDE SEQUENCE</scope>
</reference>
<evidence type="ECO:0000313" key="1">
    <source>
        <dbReference type="EMBL" id="CAI9975152.1"/>
    </source>
</evidence>
<comment type="caution">
    <text evidence="1">The sequence shown here is derived from an EMBL/GenBank/DDBJ whole genome shotgun (WGS) entry which is preliminary data.</text>
</comment>
<accession>A0AA86RNL0</accession>
<keyword evidence="3" id="KW-1185">Reference proteome</keyword>
<organism evidence="1">
    <name type="scientific">Hexamita inflata</name>
    <dbReference type="NCBI Taxonomy" id="28002"/>
    <lineage>
        <taxon>Eukaryota</taxon>
        <taxon>Metamonada</taxon>
        <taxon>Diplomonadida</taxon>
        <taxon>Hexamitidae</taxon>
        <taxon>Hexamitinae</taxon>
        <taxon>Hexamita</taxon>
    </lineage>
</organism>
<name>A0AA86RNL0_9EUKA</name>
<dbReference type="EMBL" id="CAXDID020000414">
    <property type="protein sequence ID" value="CAL6089021.1"/>
    <property type="molecule type" value="Genomic_DNA"/>
</dbReference>
<protein>
    <submittedName>
        <fullName evidence="2">Hypothetical_protein</fullName>
    </submittedName>
</protein>
<proteinExistence type="predicted"/>
<dbReference type="Proteomes" id="UP001642409">
    <property type="component" value="Unassembled WGS sequence"/>
</dbReference>
<sequence length="108" mass="12544">MNHSQYKTILKPHELKQSLTKSKLQQSTSDFVKFNALNDSSFELVTKVPAKSQIMRNDQEQQKQAIKSFNLNLELKNNSLSVQNSEIMQNKEDDLIDMQDILDIFDKL</sequence>
<dbReference type="AlphaFoldDB" id="A0AA86RNL0"/>
<evidence type="ECO:0000313" key="2">
    <source>
        <dbReference type="EMBL" id="CAL6089021.1"/>
    </source>
</evidence>
<evidence type="ECO:0000313" key="3">
    <source>
        <dbReference type="Proteomes" id="UP001642409"/>
    </source>
</evidence>
<reference evidence="2 3" key="2">
    <citation type="submission" date="2024-07" db="EMBL/GenBank/DDBJ databases">
        <authorList>
            <person name="Akdeniz Z."/>
        </authorList>
    </citation>
    <scope>NUCLEOTIDE SEQUENCE [LARGE SCALE GENOMIC DNA]</scope>
</reference>